<protein>
    <submittedName>
        <fullName evidence="1">Type VI secretion FHA domain-containing, putative</fullName>
    </submittedName>
</protein>
<keyword evidence="2" id="KW-1185">Reference proteome</keyword>
<accession>A0A9W5T7X8</accession>
<dbReference type="EMBL" id="BLIY01000001">
    <property type="protein sequence ID" value="GFE52636.1"/>
    <property type="molecule type" value="Genomic_DNA"/>
</dbReference>
<sequence length="617" mass="67739">MNGSQHNIDGNTNGVLDSHPFYDVFLSLVKDGELVTLNRLLGVIVTQESRILSRLLKQNSDGIPRSYTSLYSMQFIPLLRKDYFKSASNIALFIMYCQVFNLTYKRMDATEGFRDCHKLRTYLVSLFDEMCTRFLDDRIVEAPQELCRIKTKRTCYHRVGSCTTRMLFSMLHLPLRLPNGRMVKVGNEVLKCIHRYMMIVSDDVILSNTEAPNYSTPTKLPSTANPHNANIMMELLTPFDITSNMVPSPVHSESSQGEFTLSSDMRMLMGFIAHAVLELRCIAQQGWVNHQLEELVLDFLENIQHVRLDNKSRAVMWTKLYAVCFAGAPESDMTQALSAIESNAQFHILSVAAVVGAVLSVPEAGLIPPKPPNDGTIPGVIDFWNEPEVNPERPVKPPEGALEGNALEPNMLLPLLLEPKGLVTVALEPKGLVTVALEPKVPVTLEPNILLPLPLDMAKSANDIVDFDAKEAKRVVSLELGALIVGIMSLFSCVFACASVVDWPKNDDCVESETEPAKLGGADSDGSTLGAISVGLESVAWVSLSTFEPDSSASCLVGSLNDNIGELPNEGNETICESSASSSFWNTCIFGDVLSINDTGISPLPFCFSVPLFTNLS</sequence>
<comment type="caution">
    <text evidence="1">The sequence shown here is derived from an EMBL/GenBank/DDBJ whole genome shotgun (WGS) entry which is preliminary data.</text>
</comment>
<reference evidence="1" key="1">
    <citation type="submission" date="2019-12" db="EMBL/GenBank/DDBJ databases">
        <title>Genome sequence of Babesia ovis.</title>
        <authorList>
            <person name="Yamagishi J."/>
            <person name="Sevinc F."/>
            <person name="Xuan X."/>
        </authorList>
    </citation>
    <scope>NUCLEOTIDE SEQUENCE</scope>
    <source>
        <strain evidence="1">Selcuk</strain>
    </source>
</reference>
<gene>
    <name evidence="1" type="ORF">BaOVIS_000400</name>
</gene>
<name>A0A9W5T7X8_BABOV</name>
<organism evidence="1 2">
    <name type="scientific">Babesia ovis</name>
    <dbReference type="NCBI Taxonomy" id="5869"/>
    <lineage>
        <taxon>Eukaryota</taxon>
        <taxon>Sar</taxon>
        <taxon>Alveolata</taxon>
        <taxon>Apicomplexa</taxon>
        <taxon>Aconoidasida</taxon>
        <taxon>Piroplasmida</taxon>
        <taxon>Babesiidae</taxon>
        <taxon>Babesia</taxon>
    </lineage>
</organism>
<dbReference type="AlphaFoldDB" id="A0A9W5T7X8"/>
<dbReference type="OrthoDB" id="366398at2759"/>
<proteinExistence type="predicted"/>
<evidence type="ECO:0000313" key="2">
    <source>
        <dbReference type="Proteomes" id="UP001057455"/>
    </source>
</evidence>
<dbReference type="Proteomes" id="UP001057455">
    <property type="component" value="Unassembled WGS sequence"/>
</dbReference>
<evidence type="ECO:0000313" key="1">
    <source>
        <dbReference type="EMBL" id="GFE52636.1"/>
    </source>
</evidence>